<dbReference type="EMBL" id="KL367500">
    <property type="protein sequence ID" value="KFD68871.1"/>
    <property type="molecule type" value="Genomic_DNA"/>
</dbReference>
<dbReference type="Gene3D" id="3.30.1370.10">
    <property type="entry name" value="K Homology domain, type 1"/>
    <property type="match status" value="1"/>
</dbReference>
<dbReference type="PANTHER" id="PTHR21321">
    <property type="entry name" value="PNAS-3 RELATED"/>
    <property type="match status" value="1"/>
</dbReference>
<proteinExistence type="predicted"/>
<dbReference type="GO" id="GO:0071034">
    <property type="term" value="P:CUT catabolic process"/>
    <property type="evidence" value="ECO:0007669"/>
    <property type="project" value="TreeGrafter"/>
</dbReference>
<dbReference type="GO" id="GO:0000177">
    <property type="term" value="C:cytoplasmic exosome (RNase complex)"/>
    <property type="evidence" value="ECO:0007669"/>
    <property type="project" value="TreeGrafter"/>
</dbReference>
<dbReference type="GO" id="GO:0000176">
    <property type="term" value="C:nuclear exosome (RNase complex)"/>
    <property type="evidence" value="ECO:0007669"/>
    <property type="project" value="TreeGrafter"/>
</dbReference>
<protein>
    <recommendedName>
        <fullName evidence="4">K Homology domain-containing protein</fullName>
    </recommendedName>
</protein>
<evidence type="ECO:0000256" key="1">
    <source>
        <dbReference type="ARBA" id="ARBA00004123"/>
    </source>
</evidence>
<dbReference type="GO" id="GO:0071038">
    <property type="term" value="P:TRAMP-dependent tRNA surveillance pathway"/>
    <property type="evidence" value="ECO:0007669"/>
    <property type="project" value="TreeGrafter"/>
</dbReference>
<comment type="subcellular location">
    <subcellularLocation>
        <location evidence="1">Nucleus</location>
    </subcellularLocation>
</comment>
<evidence type="ECO:0000256" key="2">
    <source>
        <dbReference type="ARBA" id="ARBA00022835"/>
    </source>
</evidence>
<dbReference type="GO" id="GO:0071035">
    <property type="term" value="P:nuclear polyadenylation-dependent rRNA catabolic process"/>
    <property type="evidence" value="ECO:0007669"/>
    <property type="project" value="TreeGrafter"/>
</dbReference>
<feature type="domain" description="K Homology" evidence="4">
    <location>
        <begin position="147"/>
        <end position="191"/>
    </location>
</feature>
<dbReference type="AlphaFoldDB" id="A0A085NHC5"/>
<keyword evidence="3" id="KW-0694">RNA-binding</keyword>
<dbReference type="Pfam" id="PF15985">
    <property type="entry name" value="KH_6"/>
    <property type="match status" value="1"/>
</dbReference>
<dbReference type="GO" id="GO:0071051">
    <property type="term" value="P:poly(A)-dependent snoRNA 3'-end processing"/>
    <property type="evidence" value="ECO:0007669"/>
    <property type="project" value="TreeGrafter"/>
</dbReference>
<evidence type="ECO:0000256" key="3">
    <source>
        <dbReference type="ARBA" id="ARBA00022884"/>
    </source>
</evidence>
<dbReference type="InterPro" id="IPR012340">
    <property type="entry name" value="NA-bd_OB-fold"/>
</dbReference>
<dbReference type="InterPro" id="IPR036612">
    <property type="entry name" value="KH_dom_type_1_sf"/>
</dbReference>
<dbReference type="Proteomes" id="UP000030758">
    <property type="component" value="Unassembled WGS sequence"/>
</dbReference>
<dbReference type="SUPFAM" id="SSF50249">
    <property type="entry name" value="Nucleic acid-binding proteins"/>
    <property type="match status" value="1"/>
</dbReference>
<reference evidence="5" key="1">
    <citation type="journal article" date="2014" name="Nat. Genet.">
        <title>Genome and transcriptome of the porcine whipworm Trichuris suis.</title>
        <authorList>
            <person name="Jex A.R."/>
            <person name="Nejsum P."/>
            <person name="Schwarz E.M."/>
            <person name="Hu L."/>
            <person name="Young N.D."/>
            <person name="Hall R.S."/>
            <person name="Korhonen P.K."/>
            <person name="Liao S."/>
            <person name="Thamsborg S."/>
            <person name="Xia J."/>
            <person name="Xu P."/>
            <person name="Wang S."/>
            <person name="Scheerlinck J.P."/>
            <person name="Hofmann A."/>
            <person name="Sternberg P.W."/>
            <person name="Wang J."/>
            <person name="Gasser R.B."/>
        </authorList>
    </citation>
    <scope>NUCLEOTIDE SEQUENCE [LARGE SCALE GENOMIC DNA]</scope>
    <source>
        <strain evidence="5">DCEP-RM93F</strain>
    </source>
</reference>
<evidence type="ECO:0000313" key="5">
    <source>
        <dbReference type="EMBL" id="KFD68871.1"/>
    </source>
</evidence>
<dbReference type="Gene3D" id="2.40.50.140">
    <property type="entry name" value="Nucleic acid-binding proteins"/>
    <property type="match status" value="1"/>
</dbReference>
<dbReference type="SUPFAM" id="SSF54791">
    <property type="entry name" value="Eukaryotic type KH-domain (KH-domain type I)"/>
    <property type="match status" value="1"/>
</dbReference>
<accession>A0A085NHC5</accession>
<name>A0A085NHC5_9BILA</name>
<dbReference type="GO" id="GO:0034475">
    <property type="term" value="P:U4 snRNA 3'-end processing"/>
    <property type="evidence" value="ECO:0007669"/>
    <property type="project" value="TreeGrafter"/>
</dbReference>
<dbReference type="PANTHER" id="PTHR21321:SF1">
    <property type="entry name" value="EXOSOME COMPLEX COMPONENT RRP40"/>
    <property type="match status" value="1"/>
</dbReference>
<dbReference type="GO" id="GO:0000467">
    <property type="term" value="P:exonucleolytic trimming to generate mature 3'-end of 5.8S rRNA from tricistronic rRNA transcript (SSU-rRNA, 5.8S rRNA, LSU-rRNA)"/>
    <property type="evidence" value="ECO:0007669"/>
    <property type="project" value="TreeGrafter"/>
</dbReference>
<keyword evidence="2" id="KW-0271">Exosome</keyword>
<dbReference type="GO" id="GO:0003723">
    <property type="term" value="F:RNA binding"/>
    <property type="evidence" value="ECO:0007669"/>
    <property type="project" value="UniProtKB-KW"/>
</dbReference>
<dbReference type="Pfam" id="PF21262">
    <property type="entry name" value="RRP40_S1"/>
    <property type="match status" value="1"/>
</dbReference>
<gene>
    <name evidence="5" type="ORF">M514_10034</name>
</gene>
<evidence type="ECO:0000259" key="4">
    <source>
        <dbReference type="Pfam" id="PF15985"/>
    </source>
</evidence>
<sequence>MPVKKEVQIGEKRFSLPGDEVGMATENSKLGPGLGVTKMVLTSQRCGIVKQRGKWVWLDYLEKRYVPNVGDQVVGQVTHKISDGWRVEVGCAALVNLPYMSFENATKRFRPNVQIGDLVYGKIVETVEAEMSCIGHNYGVLPSGGNILRLAPGDARRLLLHYNVVAETIGKKFASEITCGVNGWVYIKAAEHKQMIIIANAIQRSLLASNDEMATVINSVIRAQ</sequence>
<dbReference type="InterPro" id="IPR026699">
    <property type="entry name" value="Exosome_RNA_bind1/RRP40/RRP4"/>
</dbReference>
<dbReference type="InterPro" id="IPR004088">
    <property type="entry name" value="KH_dom_type_1"/>
</dbReference>
<organism evidence="5">
    <name type="scientific">Trichuris suis</name>
    <name type="common">pig whipworm</name>
    <dbReference type="NCBI Taxonomy" id="68888"/>
    <lineage>
        <taxon>Eukaryota</taxon>
        <taxon>Metazoa</taxon>
        <taxon>Ecdysozoa</taxon>
        <taxon>Nematoda</taxon>
        <taxon>Enoplea</taxon>
        <taxon>Dorylaimia</taxon>
        <taxon>Trichinellida</taxon>
        <taxon>Trichuridae</taxon>
        <taxon>Trichuris</taxon>
    </lineage>
</organism>